<dbReference type="eggNOG" id="ENOG5032YPW">
    <property type="taxonomic scope" value="Bacteria"/>
</dbReference>
<dbReference type="PATRIC" id="fig|1224164.3.peg.2292"/>
<protein>
    <submittedName>
        <fullName evidence="1">Uncharacterized protein</fullName>
    </submittedName>
</protein>
<dbReference type="HOGENOM" id="CLU_109821_0_0_11"/>
<dbReference type="Proteomes" id="UP000019222">
    <property type="component" value="Chromosome"/>
</dbReference>
<gene>
    <name evidence="1" type="ORF">B843_11375</name>
</gene>
<name>W5YAT7_9CORY</name>
<dbReference type="STRING" id="1224164.B843_11375"/>
<dbReference type="AlphaFoldDB" id="W5YAT7"/>
<dbReference type="RefSeq" id="WP_025253638.1">
    <property type="nucleotide sequence ID" value="NZ_CP004353.1"/>
</dbReference>
<dbReference type="KEGG" id="cvt:B843_11375"/>
<keyword evidence="2" id="KW-1185">Reference proteome</keyword>
<dbReference type="Pfam" id="PF19827">
    <property type="entry name" value="DUF6308"/>
    <property type="match status" value="1"/>
</dbReference>
<evidence type="ECO:0000313" key="1">
    <source>
        <dbReference type="EMBL" id="AHI23653.1"/>
    </source>
</evidence>
<reference evidence="1 2" key="1">
    <citation type="submission" date="2013-02" db="EMBL/GenBank/DDBJ databases">
        <title>The complete genome sequence of Corynebacterium vitaeruminis DSM 20294.</title>
        <authorList>
            <person name="Ruckert C."/>
            <person name="Albersmeier A."/>
            <person name="Kalinowski J."/>
        </authorList>
    </citation>
    <scope>NUCLEOTIDE SEQUENCE [LARGE SCALE GENOMIC DNA]</scope>
    <source>
        <strain evidence="2">ATCC 10234</strain>
    </source>
</reference>
<evidence type="ECO:0000313" key="2">
    <source>
        <dbReference type="Proteomes" id="UP000019222"/>
    </source>
</evidence>
<dbReference type="InterPro" id="IPR046275">
    <property type="entry name" value="DUF6308"/>
</dbReference>
<accession>W5YAT7</accession>
<proteinExistence type="predicted"/>
<dbReference type="EMBL" id="CP004353">
    <property type="protein sequence ID" value="AHI23653.1"/>
    <property type="molecule type" value="Genomic_DNA"/>
</dbReference>
<sequence length="243" mass="27149">MSTPRALRLPAALTGSVAMLTAPESDALRLLERYYRVRREGWPENGEYFTGAFFDEWNDQPIPQRASKFTAEDIVAVSYLSVVIPARAIVELLEFRAPELNECLARAVVECTDYATLKDVPLELTDPEIQGALPPDERWAPLQLERMLRAIRGIGPVSASKLIAHKLPHIYPVYDREVAALALPSRHYLHPLHRTLRETDLGEKLAALREAAALPASVPLLRVFDVVAWMEATHPASRSSPKV</sequence>
<organism evidence="1 2">
    <name type="scientific">Corynebacterium vitaeruminis DSM 20294</name>
    <dbReference type="NCBI Taxonomy" id="1224164"/>
    <lineage>
        <taxon>Bacteria</taxon>
        <taxon>Bacillati</taxon>
        <taxon>Actinomycetota</taxon>
        <taxon>Actinomycetes</taxon>
        <taxon>Mycobacteriales</taxon>
        <taxon>Corynebacteriaceae</taxon>
        <taxon>Corynebacterium</taxon>
    </lineage>
</organism>